<dbReference type="Proteomes" id="UP000199620">
    <property type="component" value="Chromosome I"/>
</dbReference>
<dbReference type="GO" id="GO:0071555">
    <property type="term" value="P:cell wall organization"/>
    <property type="evidence" value="ECO:0007669"/>
    <property type="project" value="InterPro"/>
</dbReference>
<evidence type="ECO:0000256" key="4">
    <source>
        <dbReference type="ARBA" id="ARBA00022764"/>
    </source>
</evidence>
<dbReference type="OrthoDB" id="9131059at2"/>
<name>A0A5B2ULX5_9PSED</name>
<dbReference type="PANTHER" id="PTHR30251">
    <property type="entry name" value="PILUS ASSEMBLY CHAPERONE"/>
    <property type="match status" value="1"/>
</dbReference>
<dbReference type="InterPro" id="IPR001829">
    <property type="entry name" value="Pili_assmbl_chaperone_bac"/>
</dbReference>
<accession>A0A5B2ULX5</accession>
<dbReference type="InterPro" id="IPR008962">
    <property type="entry name" value="PapD-like_sf"/>
</dbReference>
<dbReference type="InterPro" id="IPR016147">
    <property type="entry name" value="Pili_assmbl_chaperone_N"/>
</dbReference>
<keyword evidence="5" id="KW-0143">Chaperone</keyword>
<dbReference type="PANTHER" id="PTHR30251:SF2">
    <property type="entry name" value="FIMBRIAL CHAPERONE YADV-RELATED"/>
    <property type="match status" value="1"/>
</dbReference>
<dbReference type="Gene3D" id="2.60.40.10">
    <property type="entry name" value="Immunoglobulins"/>
    <property type="match status" value="2"/>
</dbReference>
<dbReference type="SUPFAM" id="SSF49354">
    <property type="entry name" value="PapD-like"/>
    <property type="match status" value="1"/>
</dbReference>
<evidence type="ECO:0000313" key="8">
    <source>
        <dbReference type="EMBL" id="KAA2226969.1"/>
    </source>
</evidence>
<dbReference type="Pfam" id="PF00345">
    <property type="entry name" value="PapD_N"/>
    <property type="match status" value="1"/>
</dbReference>
<dbReference type="AlphaFoldDB" id="A0A5B2ULX5"/>
<sequence length="240" mass="26092">MSWTWVRLALGVLGGLVVWSARAEIVIDRTRLIYPAASGQVTLNLTNQADSPRLVQVWIDAGDPQVRPEYSDVPFTVTPPILRMDAGQGQALRVVYHGEPASADVEQVYWLNVLGIRPATDASHALQLAFRSRIKLFLRAPRLPGQAQEAAQDLRWRLLKGNALQVHNPSAYHVSLASVVLGADGRQYRNDDPPMLAPRSTATVTLHGPSGSGAGGALVQFTTLDDHGNTRTHEAPFSPL</sequence>
<feature type="domain" description="Pili assembly chaperone N-terminal" evidence="6">
    <location>
        <begin position="25"/>
        <end position="139"/>
    </location>
</feature>
<evidence type="ECO:0000259" key="7">
    <source>
        <dbReference type="Pfam" id="PF02753"/>
    </source>
</evidence>
<evidence type="ECO:0000313" key="9">
    <source>
        <dbReference type="EMBL" id="SDU91903.1"/>
    </source>
</evidence>
<dbReference type="SUPFAM" id="SSF49584">
    <property type="entry name" value="Periplasmic chaperone C-domain"/>
    <property type="match status" value="1"/>
</dbReference>
<gene>
    <name evidence="8" type="ORF">F1720_23575</name>
    <name evidence="9" type="ORF">SAMN04490181_1536</name>
</gene>
<reference evidence="8 11" key="2">
    <citation type="submission" date="2019-09" db="EMBL/GenBank/DDBJ databases">
        <title>Draft genome sequence of Pseudomonas brenneri CCUG 51514(T).</title>
        <authorList>
            <person name="Tunovic T."/>
            <person name="Pineiro-Iglesias B."/>
            <person name="Unosson C."/>
            <person name="Inganas E."/>
            <person name="Ohlen M."/>
            <person name="Cardew S."/>
            <person name="Jensie-Markopoulos S."/>
            <person name="Salva-Serra F."/>
            <person name="Jaen-Luchoro D."/>
            <person name="Svensson-Stadler L."/>
            <person name="Chun J."/>
            <person name="Moore E."/>
        </authorList>
    </citation>
    <scope>NUCLEOTIDE SEQUENCE [LARGE SCALE GENOMIC DNA]</scope>
    <source>
        <strain evidence="8 11">CCUG 51514</strain>
    </source>
</reference>
<dbReference type="InterPro" id="IPR036316">
    <property type="entry name" value="Pili_assmbl_chap_C_dom_sf"/>
</dbReference>
<keyword evidence="4" id="KW-0574">Periplasm</keyword>
<organism evidence="8 11">
    <name type="scientific">Pseudomonas brenneri</name>
    <dbReference type="NCBI Taxonomy" id="129817"/>
    <lineage>
        <taxon>Bacteria</taxon>
        <taxon>Pseudomonadati</taxon>
        <taxon>Pseudomonadota</taxon>
        <taxon>Gammaproteobacteria</taxon>
        <taxon>Pseudomonadales</taxon>
        <taxon>Pseudomonadaceae</taxon>
        <taxon>Pseudomonas</taxon>
    </lineage>
</organism>
<reference evidence="9 10" key="1">
    <citation type="submission" date="2016-10" db="EMBL/GenBank/DDBJ databases">
        <authorList>
            <person name="Varghese N."/>
            <person name="Submissions S."/>
        </authorList>
    </citation>
    <scope>NUCLEOTIDE SEQUENCE [LARGE SCALE GENOMIC DNA]</scope>
    <source>
        <strain evidence="9 10">BS2771</strain>
    </source>
</reference>
<feature type="domain" description="Pili assembly chaperone C-terminal" evidence="7">
    <location>
        <begin position="166"/>
        <end position="231"/>
    </location>
</feature>
<dbReference type="InterPro" id="IPR050643">
    <property type="entry name" value="Periplasmic_pilus_chap"/>
</dbReference>
<evidence type="ECO:0000256" key="2">
    <source>
        <dbReference type="ARBA" id="ARBA00007399"/>
    </source>
</evidence>
<evidence type="ECO:0000313" key="11">
    <source>
        <dbReference type="Proteomes" id="UP000325296"/>
    </source>
</evidence>
<comment type="similarity">
    <text evidence="2">Belongs to the periplasmic pilus chaperone family.</text>
</comment>
<dbReference type="Proteomes" id="UP000325296">
    <property type="component" value="Unassembled WGS sequence"/>
</dbReference>
<comment type="subcellular location">
    <subcellularLocation>
        <location evidence="1">Periplasm</location>
    </subcellularLocation>
</comment>
<evidence type="ECO:0000313" key="10">
    <source>
        <dbReference type="Proteomes" id="UP000199620"/>
    </source>
</evidence>
<dbReference type="RefSeq" id="WP_090291024.1">
    <property type="nucleotide sequence ID" value="NZ_BMNU01000001.1"/>
</dbReference>
<evidence type="ECO:0000256" key="3">
    <source>
        <dbReference type="ARBA" id="ARBA00022729"/>
    </source>
</evidence>
<evidence type="ECO:0000256" key="1">
    <source>
        <dbReference type="ARBA" id="ARBA00004418"/>
    </source>
</evidence>
<keyword evidence="3" id="KW-0732">Signal</keyword>
<dbReference type="PRINTS" id="PR00969">
    <property type="entry name" value="CHAPERONPILI"/>
</dbReference>
<dbReference type="GO" id="GO:0030288">
    <property type="term" value="C:outer membrane-bounded periplasmic space"/>
    <property type="evidence" value="ECO:0007669"/>
    <property type="project" value="InterPro"/>
</dbReference>
<dbReference type="EMBL" id="LT629800">
    <property type="protein sequence ID" value="SDU91903.1"/>
    <property type="molecule type" value="Genomic_DNA"/>
</dbReference>
<protein>
    <submittedName>
        <fullName evidence="9">Chaperone protein EcpD</fullName>
    </submittedName>
    <submittedName>
        <fullName evidence="8">Molecular chaperone</fullName>
    </submittedName>
</protein>
<dbReference type="InterPro" id="IPR013783">
    <property type="entry name" value="Ig-like_fold"/>
</dbReference>
<dbReference type="Pfam" id="PF02753">
    <property type="entry name" value="PapD_C"/>
    <property type="match status" value="1"/>
</dbReference>
<keyword evidence="10" id="KW-1185">Reference proteome</keyword>
<dbReference type="InterPro" id="IPR016148">
    <property type="entry name" value="Pili_assmbl_chaperone_C"/>
</dbReference>
<evidence type="ECO:0000256" key="5">
    <source>
        <dbReference type="ARBA" id="ARBA00023186"/>
    </source>
</evidence>
<evidence type="ECO:0000259" key="6">
    <source>
        <dbReference type="Pfam" id="PF00345"/>
    </source>
</evidence>
<proteinExistence type="inferred from homology"/>
<dbReference type="EMBL" id="VUOL01000017">
    <property type="protein sequence ID" value="KAA2226969.1"/>
    <property type="molecule type" value="Genomic_DNA"/>
</dbReference>